<keyword evidence="1" id="KW-1133">Transmembrane helix</keyword>
<evidence type="ECO:0000313" key="2">
    <source>
        <dbReference type="EMBL" id="CAK9313972.1"/>
    </source>
</evidence>
<name>A0ABP0Y5I0_9ROSI</name>
<dbReference type="Proteomes" id="UP001642487">
    <property type="component" value="Chromosome 11"/>
</dbReference>
<feature type="transmembrane region" description="Helical" evidence="1">
    <location>
        <begin position="20"/>
        <end position="41"/>
    </location>
</feature>
<reference evidence="2 3" key="1">
    <citation type="submission" date="2024-03" db="EMBL/GenBank/DDBJ databases">
        <authorList>
            <person name="Gkanogiannis A."/>
            <person name="Becerra Lopez-Lavalle L."/>
        </authorList>
    </citation>
    <scope>NUCLEOTIDE SEQUENCE [LARGE SCALE GENOMIC DNA]</scope>
</reference>
<protein>
    <recommendedName>
        <fullName evidence="4">MATE family efflux transporter</fullName>
    </recommendedName>
</protein>
<organism evidence="2 3">
    <name type="scientific">Citrullus colocynthis</name>
    <name type="common">colocynth</name>
    <dbReference type="NCBI Taxonomy" id="252529"/>
    <lineage>
        <taxon>Eukaryota</taxon>
        <taxon>Viridiplantae</taxon>
        <taxon>Streptophyta</taxon>
        <taxon>Embryophyta</taxon>
        <taxon>Tracheophyta</taxon>
        <taxon>Spermatophyta</taxon>
        <taxon>Magnoliopsida</taxon>
        <taxon>eudicotyledons</taxon>
        <taxon>Gunneridae</taxon>
        <taxon>Pentapetalae</taxon>
        <taxon>rosids</taxon>
        <taxon>fabids</taxon>
        <taxon>Cucurbitales</taxon>
        <taxon>Cucurbitaceae</taxon>
        <taxon>Benincaseae</taxon>
        <taxon>Citrullus</taxon>
    </lineage>
</organism>
<evidence type="ECO:0000313" key="3">
    <source>
        <dbReference type="Proteomes" id="UP001642487"/>
    </source>
</evidence>
<evidence type="ECO:0000256" key="1">
    <source>
        <dbReference type="SAM" id="Phobius"/>
    </source>
</evidence>
<sequence length="67" mass="7477">MREKWRFYSKELKKVSFLGAPIITALVLQYLLQVVTVIVIGHLGDQLLLSGVSIAISFVRVTGFSLL</sequence>
<keyword evidence="1" id="KW-0812">Transmembrane</keyword>
<feature type="non-terminal residue" evidence="2">
    <location>
        <position position="67"/>
    </location>
</feature>
<dbReference type="EMBL" id="OZ021745">
    <property type="protein sequence ID" value="CAK9313972.1"/>
    <property type="molecule type" value="Genomic_DNA"/>
</dbReference>
<keyword evidence="3" id="KW-1185">Reference proteome</keyword>
<evidence type="ECO:0008006" key="4">
    <source>
        <dbReference type="Google" id="ProtNLM"/>
    </source>
</evidence>
<gene>
    <name evidence="2" type="ORF">CITCOLO1_LOCUS5712</name>
</gene>
<accession>A0ABP0Y5I0</accession>
<keyword evidence="1" id="KW-0472">Membrane</keyword>
<proteinExistence type="predicted"/>